<evidence type="ECO:0000313" key="2">
    <source>
        <dbReference type="Proteomes" id="UP000011083"/>
    </source>
</evidence>
<dbReference type="Proteomes" id="UP000011083">
    <property type="component" value="Unassembled WGS sequence"/>
</dbReference>
<sequence length="66" mass="7367">MEAPLTPRREGISSLATRDFDVVDLSPDQIIRRLPLRAATFDLMSYQSLGSLRKQSCAHASYISIT</sequence>
<keyword evidence="2" id="KW-1185">Reference proteome</keyword>
<protein>
    <submittedName>
        <fullName evidence="1">Uncharacterized protein</fullName>
    </submittedName>
</protein>
<dbReference type="KEGG" id="acan:ACA1_182930"/>
<reference evidence="1 2" key="1">
    <citation type="journal article" date="2013" name="Genome Biol.">
        <title>Genome of Acanthamoeba castellanii highlights extensive lateral gene transfer and early evolution of tyrosine kinase signaling.</title>
        <authorList>
            <person name="Clarke M."/>
            <person name="Lohan A.J."/>
            <person name="Liu B."/>
            <person name="Lagkouvardos I."/>
            <person name="Roy S."/>
            <person name="Zafar N."/>
            <person name="Bertelli C."/>
            <person name="Schilde C."/>
            <person name="Kianianmomeni A."/>
            <person name="Burglin T.R."/>
            <person name="Frech C."/>
            <person name="Turcotte B."/>
            <person name="Kopec K.O."/>
            <person name="Synnott J.M."/>
            <person name="Choo C."/>
            <person name="Paponov I."/>
            <person name="Finkler A."/>
            <person name="Soon Heng Tan C."/>
            <person name="Hutchins A.P."/>
            <person name="Weinmeier T."/>
            <person name="Rattei T."/>
            <person name="Chu J.S."/>
            <person name="Gimenez G."/>
            <person name="Irimia M."/>
            <person name="Rigden D.J."/>
            <person name="Fitzpatrick D.A."/>
            <person name="Lorenzo-Morales J."/>
            <person name="Bateman A."/>
            <person name="Chiu C.H."/>
            <person name="Tang P."/>
            <person name="Hegemann P."/>
            <person name="Fromm H."/>
            <person name="Raoult D."/>
            <person name="Greub G."/>
            <person name="Miranda-Saavedra D."/>
            <person name="Chen N."/>
            <person name="Nash P."/>
            <person name="Ginger M.L."/>
            <person name="Horn M."/>
            <person name="Schaap P."/>
            <person name="Caler L."/>
            <person name="Loftus B."/>
        </authorList>
    </citation>
    <scope>NUCLEOTIDE SEQUENCE [LARGE SCALE GENOMIC DNA]</scope>
    <source>
        <strain evidence="1 2">Neff</strain>
    </source>
</reference>
<proteinExistence type="predicted"/>
<accession>L8H747</accession>
<gene>
    <name evidence="1" type="ORF">ACA1_182930</name>
</gene>
<name>L8H747_ACACF</name>
<dbReference type="RefSeq" id="XP_004345903.1">
    <property type="nucleotide sequence ID" value="XM_004345853.1"/>
</dbReference>
<evidence type="ECO:0000313" key="1">
    <source>
        <dbReference type="EMBL" id="ELR21359.1"/>
    </source>
</evidence>
<dbReference type="VEuPathDB" id="AmoebaDB:ACA1_182930"/>
<dbReference type="EMBL" id="KB007904">
    <property type="protein sequence ID" value="ELR21359.1"/>
    <property type="molecule type" value="Genomic_DNA"/>
</dbReference>
<organism evidence="1 2">
    <name type="scientific">Acanthamoeba castellanii (strain ATCC 30010 / Neff)</name>
    <dbReference type="NCBI Taxonomy" id="1257118"/>
    <lineage>
        <taxon>Eukaryota</taxon>
        <taxon>Amoebozoa</taxon>
        <taxon>Discosea</taxon>
        <taxon>Longamoebia</taxon>
        <taxon>Centramoebida</taxon>
        <taxon>Acanthamoebidae</taxon>
        <taxon>Acanthamoeba</taxon>
    </lineage>
</organism>
<dbReference type="GeneID" id="14922251"/>
<dbReference type="AlphaFoldDB" id="L8H747"/>